<name>A0AAU8HIY4_9ACTN</name>
<organism evidence="2">
    <name type="scientific">Micromonospora sp. CCTCC AA 2012012</name>
    <dbReference type="NCBI Taxonomy" id="3111921"/>
    <lineage>
        <taxon>Bacteria</taxon>
        <taxon>Bacillati</taxon>
        <taxon>Actinomycetota</taxon>
        <taxon>Actinomycetes</taxon>
        <taxon>Micromonosporales</taxon>
        <taxon>Micromonosporaceae</taxon>
        <taxon>Micromonospora</taxon>
    </lineage>
</organism>
<evidence type="ECO:0000313" key="1">
    <source>
        <dbReference type="EMBL" id="XBP95646.1"/>
    </source>
</evidence>
<accession>A0AAU8HIY4</accession>
<reference evidence="1" key="1">
    <citation type="submission" date="2024-01" db="EMBL/GenBank/DDBJ databases">
        <title>The genome sequence of Micromonospora mangrovi CCTCC AA 2012012.</title>
        <authorList>
            <person name="Gao J."/>
        </authorList>
    </citation>
    <scope>NUCLEOTIDE SEQUENCE</scope>
    <source>
        <strain evidence="1">CCTCC AA 2012012</strain>
    </source>
</reference>
<dbReference type="AlphaFoldDB" id="A0AAU8HIY4"/>
<dbReference type="EMBL" id="CP159342">
    <property type="protein sequence ID" value="XCH76350.1"/>
    <property type="molecule type" value="Genomic_DNA"/>
</dbReference>
<reference evidence="2" key="2">
    <citation type="submission" date="2024-06" db="EMBL/GenBank/DDBJ databases">
        <title>Micromonospora mangrovi CCTCC AA 2012012 genome sequences.</title>
        <authorList>
            <person name="Gao J."/>
        </authorList>
    </citation>
    <scope>NUCLEOTIDE SEQUENCE</scope>
    <source>
        <strain evidence="2">CCTCC AA 2012012</strain>
    </source>
</reference>
<proteinExistence type="predicted"/>
<dbReference type="EMBL" id="CP157762">
    <property type="protein sequence ID" value="XBP95646.1"/>
    <property type="molecule type" value="Genomic_DNA"/>
</dbReference>
<sequence>MAYDVLAESLRLIMSGLPDGPVRLSRRRRFAPVAVDVDGDVAATRFLRRGVGCYWDETHLLVLDNHGAWRTLGGGGSSDGEDPTAGQFERARDDLAPYQVALNGSAGVVHDADPLLPWGTRWVHGSAVLVGHGVAELHVNGRHLPVPYHGHLVVVWSSRRPPTITAHDGTGRTVATATVSPTE</sequence>
<protein>
    <submittedName>
        <fullName evidence="2">Uncharacterized protein</fullName>
    </submittedName>
</protein>
<evidence type="ECO:0000313" key="2">
    <source>
        <dbReference type="EMBL" id="XCH76350.1"/>
    </source>
</evidence>
<dbReference type="RefSeq" id="WP_350936651.1">
    <property type="nucleotide sequence ID" value="NZ_CP157762.1"/>
</dbReference>
<gene>
    <name evidence="2" type="ORF">ABUL08_09745</name>
    <name evidence="1" type="ORF">VK199_09695</name>
</gene>